<dbReference type="Proteomes" id="UP000229176">
    <property type="component" value="Unassembled WGS sequence"/>
</dbReference>
<dbReference type="InterPro" id="IPR050194">
    <property type="entry name" value="Glycosyltransferase_grp1"/>
</dbReference>
<organism evidence="2 3">
    <name type="scientific">Candidatus Nomurabacteria bacterium CG22_combo_CG10-13_8_21_14_all_32_8</name>
    <dbReference type="NCBI Taxonomy" id="1974732"/>
    <lineage>
        <taxon>Bacteria</taxon>
        <taxon>Candidatus Nomuraibacteriota</taxon>
    </lineage>
</organism>
<dbReference type="EMBL" id="PCTI01000015">
    <property type="protein sequence ID" value="PIP69067.1"/>
    <property type="molecule type" value="Genomic_DNA"/>
</dbReference>
<dbReference type="GO" id="GO:0016757">
    <property type="term" value="F:glycosyltransferase activity"/>
    <property type="evidence" value="ECO:0007669"/>
    <property type="project" value="InterPro"/>
</dbReference>
<evidence type="ECO:0000259" key="1">
    <source>
        <dbReference type="Pfam" id="PF00534"/>
    </source>
</evidence>
<dbReference type="PANTHER" id="PTHR45947">
    <property type="entry name" value="SULFOQUINOVOSYL TRANSFERASE SQD2"/>
    <property type="match status" value="1"/>
</dbReference>
<protein>
    <recommendedName>
        <fullName evidence="1">Glycosyl transferase family 1 domain-containing protein</fullName>
    </recommendedName>
</protein>
<sequence length="390" mass="45101">MFEKINILCYNKNMKIATNITRDYIGGITRSNINFLDSSNEESKEIIGLELNARRYMKGSTIFNHLSPDWFDHHIINIHDISISKAIKSSKNLKDLEKIYRPIIKIIKDILKKDKPDIVFLNGTYYIPWIISIAAFELKIPIVLRYAGVYSKETENFKPKLKKFFNEIEKSFQKRVSHFIFPSRLSLNIVEKEIVKKDIKNSFIVPNSFNVPENYSVFKSVERRIASIGRWDKIKNFKSFFKIHKLLEKEGWKHEASFVTGNSKIKNMPKTINKFTSMTHNELMNFYSSQGLIICPSLFETFGNVPMEAVCMGIPVLVSENMGCSEILKMAGLDNMVISFDDSKKVTERVKKLCGQQILPKQINNLRKILNPKVINAEIMSILRNAIDKV</sequence>
<comment type="caution">
    <text evidence="2">The sequence shown here is derived from an EMBL/GenBank/DDBJ whole genome shotgun (WGS) entry which is preliminary data.</text>
</comment>
<proteinExistence type="predicted"/>
<accession>A0A2H0CGM6</accession>
<evidence type="ECO:0000313" key="2">
    <source>
        <dbReference type="EMBL" id="PIP69067.1"/>
    </source>
</evidence>
<reference evidence="2 3" key="1">
    <citation type="submission" date="2017-09" db="EMBL/GenBank/DDBJ databases">
        <title>Depth-based differentiation of microbial function through sediment-hosted aquifers and enrichment of novel symbionts in the deep terrestrial subsurface.</title>
        <authorList>
            <person name="Probst A.J."/>
            <person name="Ladd B."/>
            <person name="Jarett J.K."/>
            <person name="Geller-Mcgrath D.E."/>
            <person name="Sieber C.M."/>
            <person name="Emerson J.B."/>
            <person name="Anantharaman K."/>
            <person name="Thomas B.C."/>
            <person name="Malmstrom R."/>
            <person name="Stieglmeier M."/>
            <person name="Klingl A."/>
            <person name="Woyke T."/>
            <person name="Ryan C.M."/>
            <person name="Banfield J.F."/>
        </authorList>
    </citation>
    <scope>NUCLEOTIDE SEQUENCE [LARGE SCALE GENOMIC DNA]</scope>
    <source>
        <strain evidence="2">CG22_combo_CG10-13_8_21_14_all_32_8</strain>
    </source>
</reference>
<dbReference type="SUPFAM" id="SSF53756">
    <property type="entry name" value="UDP-Glycosyltransferase/glycogen phosphorylase"/>
    <property type="match status" value="1"/>
</dbReference>
<dbReference type="AlphaFoldDB" id="A0A2H0CGM6"/>
<name>A0A2H0CGM6_9BACT</name>
<dbReference type="Pfam" id="PF00534">
    <property type="entry name" value="Glycos_transf_1"/>
    <property type="match status" value="1"/>
</dbReference>
<evidence type="ECO:0000313" key="3">
    <source>
        <dbReference type="Proteomes" id="UP000229176"/>
    </source>
</evidence>
<gene>
    <name evidence="2" type="ORF">COW91_01300</name>
</gene>
<dbReference type="PANTHER" id="PTHR45947:SF3">
    <property type="entry name" value="SULFOQUINOVOSYL TRANSFERASE SQD2"/>
    <property type="match status" value="1"/>
</dbReference>
<dbReference type="Gene3D" id="3.40.50.2000">
    <property type="entry name" value="Glycogen Phosphorylase B"/>
    <property type="match status" value="2"/>
</dbReference>
<feature type="domain" description="Glycosyl transferase family 1" evidence="1">
    <location>
        <begin position="269"/>
        <end position="364"/>
    </location>
</feature>
<dbReference type="InterPro" id="IPR001296">
    <property type="entry name" value="Glyco_trans_1"/>
</dbReference>